<dbReference type="SUPFAM" id="SSF53474">
    <property type="entry name" value="alpha/beta-Hydrolases"/>
    <property type="match status" value="1"/>
</dbReference>
<dbReference type="InterPro" id="IPR029058">
    <property type="entry name" value="AB_hydrolase_fold"/>
</dbReference>
<gene>
    <name evidence="2" type="ORF">GS399_20025</name>
</gene>
<name>A0A7K1YFQ9_9SPHI</name>
<keyword evidence="3" id="KW-1185">Reference proteome</keyword>
<evidence type="ECO:0000256" key="1">
    <source>
        <dbReference type="SAM" id="SignalP"/>
    </source>
</evidence>
<evidence type="ECO:0000313" key="2">
    <source>
        <dbReference type="EMBL" id="MXV53261.1"/>
    </source>
</evidence>
<protein>
    <recommendedName>
        <fullName evidence="4">Esterase</fullName>
    </recommendedName>
</protein>
<dbReference type="PANTHER" id="PTHR48098">
    <property type="entry name" value="ENTEROCHELIN ESTERASE-RELATED"/>
    <property type="match status" value="1"/>
</dbReference>
<keyword evidence="1" id="KW-0732">Signal</keyword>
<dbReference type="EMBL" id="WVHT01000016">
    <property type="protein sequence ID" value="MXV53261.1"/>
    <property type="molecule type" value="Genomic_DNA"/>
</dbReference>
<evidence type="ECO:0000313" key="3">
    <source>
        <dbReference type="Proteomes" id="UP000466586"/>
    </source>
</evidence>
<accession>A0A7K1YFQ9</accession>
<evidence type="ECO:0008006" key="4">
    <source>
        <dbReference type="Google" id="ProtNLM"/>
    </source>
</evidence>
<dbReference type="AlphaFoldDB" id="A0A7K1YFQ9"/>
<reference evidence="2 3" key="1">
    <citation type="submission" date="2019-11" db="EMBL/GenBank/DDBJ databases">
        <title>Pedobacter sp. HMF7647 Genome sequencing and assembly.</title>
        <authorList>
            <person name="Kang H."/>
            <person name="Kim H."/>
            <person name="Joh K."/>
        </authorList>
    </citation>
    <scope>NUCLEOTIDE SEQUENCE [LARGE SCALE GENOMIC DNA]</scope>
    <source>
        <strain evidence="2 3">HMF7647</strain>
    </source>
</reference>
<feature type="signal peptide" evidence="1">
    <location>
        <begin position="1"/>
        <end position="22"/>
    </location>
</feature>
<dbReference type="Gene3D" id="3.40.50.1820">
    <property type="entry name" value="alpha/beta hydrolase"/>
    <property type="match status" value="1"/>
</dbReference>
<dbReference type="RefSeq" id="WP_160846440.1">
    <property type="nucleotide sequence ID" value="NZ_WVHT01000016.1"/>
</dbReference>
<feature type="chain" id="PRO_5029566426" description="Esterase" evidence="1">
    <location>
        <begin position="23"/>
        <end position="488"/>
    </location>
</feature>
<organism evidence="2 3">
    <name type="scientific">Hufsiella arboris</name>
    <dbReference type="NCBI Taxonomy" id="2695275"/>
    <lineage>
        <taxon>Bacteria</taxon>
        <taxon>Pseudomonadati</taxon>
        <taxon>Bacteroidota</taxon>
        <taxon>Sphingobacteriia</taxon>
        <taxon>Sphingobacteriales</taxon>
        <taxon>Sphingobacteriaceae</taxon>
        <taxon>Hufsiella</taxon>
    </lineage>
</organism>
<dbReference type="InterPro" id="IPR050583">
    <property type="entry name" value="Mycobacterial_A85_antigen"/>
</dbReference>
<proteinExistence type="predicted"/>
<dbReference type="InterPro" id="IPR000801">
    <property type="entry name" value="Esterase-like"/>
</dbReference>
<comment type="caution">
    <text evidence="2">The sequence shown here is derived from an EMBL/GenBank/DDBJ whole genome shotgun (WGS) entry which is preliminary data.</text>
</comment>
<dbReference type="PANTHER" id="PTHR48098:SF3">
    <property type="entry name" value="IRON(III) ENTEROBACTIN ESTERASE"/>
    <property type="match status" value="1"/>
</dbReference>
<sequence length="488" mass="55214">MNIQKKVLLTAFSFACVLDASAQKFTTSFTTSASDKSFTGKVFLYLSKDSKSPKDEMIGAYKFPCFSITVKDVQPGQKVVFDDKAVSYPTVLSDIERGQYNAQIVWDRNLGGRAIGNSPGNMLNQSAVVNITKNTTQTFNVVCNDVVKEPAFVETQFIKELKSPSALLTAFYKRPTTVNAAVLLPKEYYSQPNRKFPVLYWISGFGGDYHNYSGRNDVSMPIDTTACIRVFLDGNCPLGHSVYANSDNNGPWGDALTTELIPLVEKTYRANTARLLTGHSSGGWTVLWLQTHYPKVFAACWSSSPDPVDFRSFQQIDLYHDKNMFYAKDSSQRVAGTIAGRFPWIMMKTMYKMEHVIWRGEQMYSFNGVFSTRNADGTPRNLVNYRTGEIDPAVVERWKTYDISLYLRSNWQQLKADLQGKIRVSVGEQDNFLLNYPVHLLDDEMKKVDAGFVFNYYPGDHFTVSTPEYRTAGYQFLQQKYNESGLAK</sequence>
<dbReference type="Proteomes" id="UP000466586">
    <property type="component" value="Unassembled WGS sequence"/>
</dbReference>
<dbReference type="Pfam" id="PF00756">
    <property type="entry name" value="Esterase"/>
    <property type="match status" value="1"/>
</dbReference>